<reference evidence="8" key="1">
    <citation type="submission" date="2018-02" db="EMBL/GenBank/DDBJ databases">
        <authorList>
            <person name="Cohen D.B."/>
            <person name="Kent A.D."/>
        </authorList>
    </citation>
    <scope>NUCLEOTIDE SEQUENCE</scope>
</reference>
<dbReference type="AlphaFoldDB" id="A0A2N9J3K4"/>
<dbReference type="EMBL" id="OIVN01006349">
    <property type="protein sequence ID" value="SPD31215.1"/>
    <property type="molecule type" value="Genomic_DNA"/>
</dbReference>
<name>A0A2N9J3K4_FAGSY</name>
<dbReference type="InterPro" id="IPR003593">
    <property type="entry name" value="AAA+_ATPase"/>
</dbReference>
<dbReference type="FunFam" id="1.10.8.430:FF:000003">
    <property type="entry name" value="Probable disease resistance protein At5g66910"/>
    <property type="match status" value="1"/>
</dbReference>
<sequence length="887" mass="100420">MFSKIATVIKFHENTKTLESVLGKLSSRKNDMLEYIELAKAEGKHPTMQANVWLIKVEEIEREVRPMLEASLNKSTCTQDSVLTATCVTDTNSAKAWHKRSPIKAVTVMPAPSLVGQKAAEERLARLMGFLNDDGIKIIGVWGMGGVGKTTLVKNLNNMLNSSLESFDIVIWVKVSKDLDLRTIQSHIAERLNLELNEGESTQQRANKLFRSLMMKKKCLLILDEVWEKIDLDIVGVPQGHDQANCKILLTTRSLAVCRQMMTNADFRVDVLNEEDAWNLFVQNAGDIAESEGIHTLARAIARKCCGLPLAINAVGKSLRNRTVIELWKNALSQLQCSVPHYGSSEEEIYLPLKLSYNSLPSKILQQCFLYCSLYPESFSINTSELIQCWIADGLIDAHQTLEESFNNGIALVENLKDTCMLEEGEGSGTVKMHDVLRDVAIWITLIEKKSGFSYQPNHSLHKMPDNLQKNCRRVSFMNNSITRLPSQLLGCSELTVLFLHGNPLRKIPDGFFQGVRALRFLNLSGTHITSLPPSLLQLGERHALLLRDCPLLDKLPPLGALEKLQVLDLSVTRLRELPTEMCKLKNLRELNLSCTHHLEDIEAGTLSRLSSLEALDMSSSAYKWDVKCKTEQKTSLYELLSLEQFSVLHIRLDTVGCLALDSAWLGRLKKFSIEISPRSWVIAQSLCLRPGNMWRHTRELVNGENLQGSMLPNLEHLRLIRLRNLLKIVEGGLPEGGCLGRLKTIEVVDCRRLKTVISYALLCQVQNLEEIKVSGCRRMKCIIVRNVSDGLLRKLKVIEIRNLINLKTICSRESAWPVLERIHVSNCPMLERLPLSAYDATTIREIKGDRRWWDNLRWEDDKTKLSLQERFQTCSDTETLPIEDRF</sequence>
<keyword evidence="4" id="KW-0547">Nucleotide-binding</keyword>
<dbReference type="SUPFAM" id="SSF52540">
    <property type="entry name" value="P-loop containing nucleoside triphosphate hydrolases"/>
    <property type="match status" value="1"/>
</dbReference>
<dbReference type="InterPro" id="IPR050905">
    <property type="entry name" value="Plant_NBS-LRR"/>
</dbReference>
<evidence type="ECO:0000256" key="6">
    <source>
        <dbReference type="ARBA" id="ARBA00022840"/>
    </source>
</evidence>
<evidence type="ECO:0000256" key="3">
    <source>
        <dbReference type="ARBA" id="ARBA00022737"/>
    </source>
</evidence>
<dbReference type="InterPro" id="IPR002182">
    <property type="entry name" value="NB-ARC"/>
</dbReference>
<dbReference type="Gene3D" id="3.80.10.10">
    <property type="entry name" value="Ribonuclease Inhibitor"/>
    <property type="match status" value="2"/>
</dbReference>
<comment type="similarity">
    <text evidence="1">Belongs to the disease resistance NB-LRR family.</text>
</comment>
<keyword evidence="5" id="KW-0611">Plant defense</keyword>
<dbReference type="SMART" id="SM00369">
    <property type="entry name" value="LRR_TYP"/>
    <property type="match status" value="4"/>
</dbReference>
<evidence type="ECO:0000256" key="5">
    <source>
        <dbReference type="ARBA" id="ARBA00022821"/>
    </source>
</evidence>
<dbReference type="InterPro" id="IPR032675">
    <property type="entry name" value="LRR_dom_sf"/>
</dbReference>
<protein>
    <recommendedName>
        <fullName evidence="7">AAA+ ATPase domain-containing protein</fullName>
    </recommendedName>
</protein>
<dbReference type="FunFam" id="3.40.50.300:FF:001091">
    <property type="entry name" value="Probable disease resistance protein At1g61300"/>
    <property type="match status" value="1"/>
</dbReference>
<dbReference type="GO" id="GO:0043531">
    <property type="term" value="F:ADP binding"/>
    <property type="evidence" value="ECO:0007669"/>
    <property type="project" value="InterPro"/>
</dbReference>
<dbReference type="FunFam" id="1.10.10.10:FF:000322">
    <property type="entry name" value="Probable disease resistance protein At1g63360"/>
    <property type="match status" value="1"/>
</dbReference>
<evidence type="ECO:0000256" key="2">
    <source>
        <dbReference type="ARBA" id="ARBA00022614"/>
    </source>
</evidence>
<dbReference type="GO" id="GO:0006952">
    <property type="term" value="P:defense response"/>
    <property type="evidence" value="ECO:0007669"/>
    <property type="project" value="UniProtKB-KW"/>
</dbReference>
<dbReference type="Pfam" id="PF23247">
    <property type="entry name" value="LRR_RPS2"/>
    <property type="match status" value="1"/>
</dbReference>
<keyword evidence="3" id="KW-0677">Repeat</keyword>
<dbReference type="PANTHER" id="PTHR33463">
    <property type="entry name" value="NB-ARC DOMAIN-CONTAINING PROTEIN-RELATED"/>
    <property type="match status" value="1"/>
</dbReference>
<gene>
    <name evidence="8" type="ORF">FSB_LOCUS59097</name>
</gene>
<evidence type="ECO:0000313" key="8">
    <source>
        <dbReference type="EMBL" id="SPD31215.1"/>
    </source>
</evidence>
<organism evidence="8">
    <name type="scientific">Fagus sylvatica</name>
    <name type="common">Beechnut</name>
    <dbReference type="NCBI Taxonomy" id="28930"/>
    <lineage>
        <taxon>Eukaryota</taxon>
        <taxon>Viridiplantae</taxon>
        <taxon>Streptophyta</taxon>
        <taxon>Embryophyta</taxon>
        <taxon>Tracheophyta</taxon>
        <taxon>Spermatophyta</taxon>
        <taxon>Magnoliopsida</taxon>
        <taxon>eudicotyledons</taxon>
        <taxon>Gunneridae</taxon>
        <taxon>Pentapetalae</taxon>
        <taxon>rosids</taxon>
        <taxon>fabids</taxon>
        <taxon>Fagales</taxon>
        <taxon>Fagaceae</taxon>
        <taxon>Fagus</taxon>
    </lineage>
</organism>
<dbReference type="PANTHER" id="PTHR33463:SF202">
    <property type="entry name" value="NB-ARC DOMAIN-CONTAINING PROTEIN"/>
    <property type="match status" value="1"/>
</dbReference>
<evidence type="ECO:0000256" key="1">
    <source>
        <dbReference type="ARBA" id="ARBA00008894"/>
    </source>
</evidence>
<dbReference type="Gene3D" id="1.10.10.10">
    <property type="entry name" value="Winged helix-like DNA-binding domain superfamily/Winged helix DNA-binding domain"/>
    <property type="match status" value="1"/>
</dbReference>
<keyword evidence="6" id="KW-0067">ATP-binding</keyword>
<dbReference type="Pfam" id="PF00931">
    <property type="entry name" value="NB-ARC"/>
    <property type="match status" value="1"/>
</dbReference>
<dbReference type="Gene3D" id="3.40.50.300">
    <property type="entry name" value="P-loop containing nucleotide triphosphate hydrolases"/>
    <property type="match status" value="1"/>
</dbReference>
<evidence type="ECO:0000259" key="7">
    <source>
        <dbReference type="SMART" id="SM00382"/>
    </source>
</evidence>
<dbReference type="Gene3D" id="1.10.8.430">
    <property type="entry name" value="Helical domain of apoptotic protease-activating factors"/>
    <property type="match status" value="1"/>
</dbReference>
<evidence type="ECO:0000256" key="4">
    <source>
        <dbReference type="ARBA" id="ARBA00022741"/>
    </source>
</evidence>
<dbReference type="GO" id="GO:0005524">
    <property type="term" value="F:ATP binding"/>
    <property type="evidence" value="ECO:0007669"/>
    <property type="project" value="UniProtKB-KW"/>
</dbReference>
<dbReference type="InterPro" id="IPR001611">
    <property type="entry name" value="Leu-rich_rpt"/>
</dbReference>
<dbReference type="PRINTS" id="PR00364">
    <property type="entry name" value="DISEASERSIST"/>
</dbReference>
<dbReference type="InterPro" id="IPR042197">
    <property type="entry name" value="Apaf_helical"/>
</dbReference>
<dbReference type="PROSITE" id="PS51450">
    <property type="entry name" value="LRR"/>
    <property type="match status" value="1"/>
</dbReference>
<dbReference type="InterPro" id="IPR057135">
    <property type="entry name" value="At4g27190-like_LRR"/>
</dbReference>
<accession>A0A2N9J3K4</accession>
<dbReference type="SMART" id="SM00382">
    <property type="entry name" value="AAA"/>
    <property type="match status" value="1"/>
</dbReference>
<dbReference type="InterPro" id="IPR027417">
    <property type="entry name" value="P-loop_NTPase"/>
</dbReference>
<dbReference type="Pfam" id="PF13855">
    <property type="entry name" value="LRR_8"/>
    <property type="match status" value="2"/>
</dbReference>
<dbReference type="SUPFAM" id="SSF52058">
    <property type="entry name" value="L domain-like"/>
    <property type="match status" value="1"/>
</dbReference>
<dbReference type="InterPro" id="IPR003591">
    <property type="entry name" value="Leu-rich_rpt_typical-subtyp"/>
</dbReference>
<feature type="domain" description="AAA+ ATPase" evidence="7">
    <location>
        <begin position="135"/>
        <end position="275"/>
    </location>
</feature>
<keyword evidence="2" id="KW-0433">Leucine-rich repeat</keyword>
<dbReference type="InterPro" id="IPR036388">
    <property type="entry name" value="WH-like_DNA-bd_sf"/>
</dbReference>
<dbReference type="Pfam" id="PF23559">
    <property type="entry name" value="WHD_DRP"/>
    <property type="match status" value="1"/>
</dbReference>
<dbReference type="InterPro" id="IPR058922">
    <property type="entry name" value="WHD_DRP"/>
</dbReference>
<proteinExistence type="inferred from homology"/>